<dbReference type="AlphaFoldDB" id="A0A0N5CAW7"/>
<dbReference type="SUPFAM" id="SSF54695">
    <property type="entry name" value="POZ domain"/>
    <property type="match status" value="1"/>
</dbReference>
<name>A0A0N5CAW7_STREA</name>
<evidence type="ECO:0000313" key="3">
    <source>
        <dbReference type="WBParaSite" id="SPAL_0001503300.1"/>
    </source>
</evidence>
<evidence type="ECO:0000256" key="1">
    <source>
        <dbReference type="SAM" id="Phobius"/>
    </source>
</evidence>
<keyword evidence="1" id="KW-0472">Membrane</keyword>
<evidence type="ECO:0000313" key="2">
    <source>
        <dbReference type="Proteomes" id="UP000046392"/>
    </source>
</evidence>
<keyword evidence="2" id="KW-1185">Reference proteome</keyword>
<accession>A0A0N5CAW7</accession>
<proteinExistence type="predicted"/>
<dbReference type="WBParaSite" id="SPAL_0001503300.1">
    <property type="protein sequence ID" value="SPAL_0001503300.1"/>
    <property type="gene ID" value="SPAL_0001503300"/>
</dbReference>
<reference evidence="3" key="1">
    <citation type="submission" date="2017-02" db="UniProtKB">
        <authorList>
            <consortium name="WormBaseParasite"/>
        </authorList>
    </citation>
    <scope>IDENTIFICATION</scope>
</reference>
<sequence>MPTSETVLLIYGGRLFIVSFEWKIFILFFVHNQVDKDILKADSDSILSDLDRFARFDPTEEYYCLYGDSSLFDYILSYLNCKRYGFVTARVLPSSVEVLSRLTVECTLLNLNELKDMAQAMLSCYMSSGEHDYEKVYLEKVMAETEYPPSLWYKDGPNLTRFKSIKDHWMF</sequence>
<keyword evidence="1" id="KW-1133">Transmembrane helix</keyword>
<feature type="transmembrane region" description="Helical" evidence="1">
    <location>
        <begin position="6"/>
        <end position="30"/>
    </location>
</feature>
<organism evidence="2 3">
    <name type="scientific">Strongyloides papillosus</name>
    <name type="common">Intestinal threadworm</name>
    <dbReference type="NCBI Taxonomy" id="174720"/>
    <lineage>
        <taxon>Eukaryota</taxon>
        <taxon>Metazoa</taxon>
        <taxon>Ecdysozoa</taxon>
        <taxon>Nematoda</taxon>
        <taxon>Chromadorea</taxon>
        <taxon>Rhabditida</taxon>
        <taxon>Tylenchina</taxon>
        <taxon>Panagrolaimomorpha</taxon>
        <taxon>Strongyloidoidea</taxon>
        <taxon>Strongyloididae</taxon>
        <taxon>Strongyloides</taxon>
    </lineage>
</organism>
<protein>
    <submittedName>
        <fullName evidence="3">BTB_2 domain-containing protein</fullName>
    </submittedName>
</protein>
<dbReference type="InterPro" id="IPR011333">
    <property type="entry name" value="SKP1/BTB/POZ_sf"/>
</dbReference>
<dbReference type="Proteomes" id="UP000046392">
    <property type="component" value="Unplaced"/>
</dbReference>
<keyword evidence="1" id="KW-0812">Transmembrane</keyword>